<comment type="caution">
    <text evidence="4">The sequence shown here is derived from an EMBL/GenBank/DDBJ whole genome shotgun (WGS) entry which is preliminary data.</text>
</comment>
<reference evidence="4 5" key="1">
    <citation type="submission" date="2024-10" db="EMBL/GenBank/DDBJ databases">
        <title>Updated reference genomes for cyclostephanoid diatoms.</title>
        <authorList>
            <person name="Roberts W.R."/>
            <person name="Alverson A.J."/>
        </authorList>
    </citation>
    <scope>NUCLEOTIDE SEQUENCE [LARGE SCALE GENOMIC DNA]</scope>
    <source>
        <strain evidence="4 5">AJA010-31</strain>
    </source>
</reference>
<organism evidence="4 5">
    <name type="scientific">Cyclotella atomus</name>
    <dbReference type="NCBI Taxonomy" id="382360"/>
    <lineage>
        <taxon>Eukaryota</taxon>
        <taxon>Sar</taxon>
        <taxon>Stramenopiles</taxon>
        <taxon>Ochrophyta</taxon>
        <taxon>Bacillariophyta</taxon>
        <taxon>Coscinodiscophyceae</taxon>
        <taxon>Thalassiosirophycidae</taxon>
        <taxon>Stephanodiscales</taxon>
        <taxon>Stephanodiscaceae</taxon>
        <taxon>Cyclotella</taxon>
    </lineage>
</organism>
<dbReference type="AlphaFoldDB" id="A0ABD3QV54"/>
<gene>
    <name evidence="4" type="ORF">ACHAWO_007157</name>
</gene>
<dbReference type="PANTHER" id="PTHR43333:SF1">
    <property type="entry name" value="D-ISOMER SPECIFIC 2-HYDROXYACID DEHYDROGENASE NAD-BINDING DOMAIN-CONTAINING PROTEIN"/>
    <property type="match status" value="1"/>
</dbReference>
<dbReference type="PANTHER" id="PTHR43333">
    <property type="entry name" value="2-HACID_DH_C DOMAIN-CONTAINING PROTEIN"/>
    <property type="match status" value="1"/>
</dbReference>
<keyword evidence="5" id="KW-1185">Reference proteome</keyword>
<accession>A0ABD3QV54</accession>
<feature type="domain" description="D-isomer specific 2-hydroxyacid dehydrogenase NAD-binding" evidence="3">
    <location>
        <begin position="139"/>
        <end position="307"/>
    </location>
</feature>
<dbReference type="Gene3D" id="3.40.50.720">
    <property type="entry name" value="NAD(P)-binding Rossmann-like Domain"/>
    <property type="match status" value="2"/>
</dbReference>
<evidence type="ECO:0000313" key="4">
    <source>
        <dbReference type="EMBL" id="KAL3804098.1"/>
    </source>
</evidence>
<dbReference type="InterPro" id="IPR006140">
    <property type="entry name" value="D-isomer_DH_NAD-bd"/>
</dbReference>
<dbReference type="Proteomes" id="UP001530400">
    <property type="component" value="Unassembled WGS sequence"/>
</dbReference>
<dbReference type="CDD" id="cd05300">
    <property type="entry name" value="2-Hacid_dh_1"/>
    <property type="match status" value="1"/>
</dbReference>
<keyword evidence="1" id="KW-0560">Oxidoreductase</keyword>
<protein>
    <recommendedName>
        <fullName evidence="3">D-isomer specific 2-hydroxyacid dehydrogenase NAD-binding domain-containing protein</fullName>
    </recommendedName>
</protein>
<dbReference type="PROSITE" id="PS00671">
    <property type="entry name" value="D_2_HYDROXYACID_DH_3"/>
    <property type="match status" value="1"/>
</dbReference>
<dbReference type="SUPFAM" id="SSF51735">
    <property type="entry name" value="NAD(P)-binding Rossmann-fold domains"/>
    <property type="match status" value="1"/>
</dbReference>
<dbReference type="Pfam" id="PF02826">
    <property type="entry name" value="2-Hacid_dh_C"/>
    <property type="match status" value="1"/>
</dbReference>
<dbReference type="InterPro" id="IPR029753">
    <property type="entry name" value="D-isomer_DH_CS"/>
</dbReference>
<keyword evidence="2" id="KW-0520">NAD</keyword>
<evidence type="ECO:0000313" key="5">
    <source>
        <dbReference type="Proteomes" id="UP001530400"/>
    </source>
</evidence>
<dbReference type="GO" id="GO:0016491">
    <property type="term" value="F:oxidoreductase activity"/>
    <property type="evidence" value="ECO:0007669"/>
    <property type="project" value="UniProtKB-KW"/>
</dbReference>
<name>A0ABD3QV54_9STRA</name>
<evidence type="ECO:0000259" key="3">
    <source>
        <dbReference type="Pfam" id="PF02826"/>
    </source>
</evidence>
<evidence type="ECO:0000256" key="2">
    <source>
        <dbReference type="ARBA" id="ARBA00023027"/>
    </source>
</evidence>
<proteinExistence type="predicted"/>
<dbReference type="EMBL" id="JALLPJ020000054">
    <property type="protein sequence ID" value="KAL3804098.1"/>
    <property type="molecule type" value="Genomic_DNA"/>
</dbReference>
<dbReference type="InterPro" id="IPR036291">
    <property type="entry name" value="NAD(P)-bd_dom_sf"/>
</dbReference>
<evidence type="ECO:0000256" key="1">
    <source>
        <dbReference type="ARBA" id="ARBA00023002"/>
    </source>
</evidence>
<sequence>MYWNREESKPTVKFDGKITREARIIALSDPNDAYNEPLYKGPLPDNSKLIAVGATLADFDKKAVIDQKPNVIFVSHPNSREPLVELLQKFPSVEWVHTRSAGIDFIASEGLAESDVTLTNAKGMFSSTLAEYCMMACSYFAKDLPRLMRQKKDVNWEQYPVSELRGSTLGVIGYGDIGRACAKLAKAYGMRVVGLKRNAASFNDANCDHMYGVDGLNELMSEADYVLISTPLTEQTRGMISKEALSHCKQSAVIINVGRGPIIDEDALIEALDSGKIKGAGLDVITVEPLPKTSPLWKLENVLLSPHNMDMTLTFMTESTEFFVKENLPRFLRGNDLLNPVDKAAGY</sequence>